<organism evidence="10 11">
    <name type="scientific">Lacticaseibacillus thailandensis DSM 22698 = JCM 13996</name>
    <dbReference type="NCBI Taxonomy" id="1423810"/>
    <lineage>
        <taxon>Bacteria</taxon>
        <taxon>Bacillati</taxon>
        <taxon>Bacillota</taxon>
        <taxon>Bacilli</taxon>
        <taxon>Lactobacillales</taxon>
        <taxon>Lactobacillaceae</taxon>
        <taxon>Lacticaseibacillus</taxon>
    </lineage>
</organism>
<reference evidence="10 11" key="1">
    <citation type="journal article" date="2015" name="Genome Announc.">
        <title>Expanding the biotechnology potential of lactobacilli through comparative genomics of 213 strains and associated genera.</title>
        <authorList>
            <person name="Sun Z."/>
            <person name="Harris H.M."/>
            <person name="McCann A."/>
            <person name="Guo C."/>
            <person name="Argimon S."/>
            <person name="Zhang W."/>
            <person name="Yang X."/>
            <person name="Jeffery I.B."/>
            <person name="Cooney J.C."/>
            <person name="Kagawa T.F."/>
            <person name="Liu W."/>
            <person name="Song Y."/>
            <person name="Salvetti E."/>
            <person name="Wrobel A."/>
            <person name="Rasinkangas P."/>
            <person name="Parkhill J."/>
            <person name="Rea M.C."/>
            <person name="O'Sullivan O."/>
            <person name="Ritari J."/>
            <person name="Douillard F.P."/>
            <person name="Paul Ross R."/>
            <person name="Yang R."/>
            <person name="Briner A.E."/>
            <person name="Felis G.E."/>
            <person name="de Vos W.M."/>
            <person name="Barrangou R."/>
            <person name="Klaenhammer T.R."/>
            <person name="Caufield P.W."/>
            <person name="Cui Y."/>
            <person name="Zhang H."/>
            <person name="O'Toole P.W."/>
        </authorList>
    </citation>
    <scope>NUCLEOTIDE SEQUENCE [LARGE SCALE GENOMIC DNA]</scope>
    <source>
        <strain evidence="10 11">DSM 22698</strain>
    </source>
</reference>
<evidence type="ECO:0000313" key="10">
    <source>
        <dbReference type="EMBL" id="KRM87918.1"/>
    </source>
</evidence>
<dbReference type="Proteomes" id="UP000051789">
    <property type="component" value="Unassembled WGS sequence"/>
</dbReference>
<evidence type="ECO:0000256" key="1">
    <source>
        <dbReference type="ARBA" id="ARBA00004651"/>
    </source>
</evidence>
<evidence type="ECO:0000259" key="9">
    <source>
        <dbReference type="PROSITE" id="PS50928"/>
    </source>
</evidence>
<dbReference type="NCBIfam" id="TIGR01726">
    <property type="entry name" value="HEQRo_perm_3TM"/>
    <property type="match status" value="1"/>
</dbReference>
<evidence type="ECO:0000313" key="11">
    <source>
        <dbReference type="Proteomes" id="UP000051789"/>
    </source>
</evidence>
<name>A0A0R2C847_9LACO</name>
<feature type="transmembrane region" description="Helical" evidence="8">
    <location>
        <begin position="63"/>
        <end position="81"/>
    </location>
</feature>
<feature type="transmembrane region" description="Helical" evidence="8">
    <location>
        <begin position="188"/>
        <end position="208"/>
    </location>
</feature>
<evidence type="ECO:0000256" key="2">
    <source>
        <dbReference type="ARBA" id="ARBA00022448"/>
    </source>
</evidence>
<evidence type="ECO:0000256" key="4">
    <source>
        <dbReference type="ARBA" id="ARBA00022692"/>
    </source>
</evidence>
<feature type="transmembrane region" description="Helical" evidence="8">
    <location>
        <begin position="21"/>
        <end position="43"/>
    </location>
</feature>
<keyword evidence="2 8" id="KW-0813">Transport</keyword>
<protein>
    <submittedName>
        <fullName evidence="10">Amino acid ABC transporter permease</fullName>
    </submittedName>
</protein>
<dbReference type="PANTHER" id="PTHR30614">
    <property type="entry name" value="MEMBRANE COMPONENT OF AMINO ACID ABC TRANSPORTER"/>
    <property type="match status" value="1"/>
</dbReference>
<dbReference type="InterPro" id="IPR010065">
    <property type="entry name" value="AA_ABC_transptr_permease_3TM"/>
</dbReference>
<dbReference type="PANTHER" id="PTHR30614:SF0">
    <property type="entry name" value="L-CYSTINE TRANSPORT SYSTEM PERMEASE PROTEIN TCYL"/>
    <property type="match status" value="1"/>
</dbReference>
<dbReference type="Gene3D" id="1.10.3720.10">
    <property type="entry name" value="MetI-like"/>
    <property type="match status" value="1"/>
</dbReference>
<dbReference type="PROSITE" id="PS50928">
    <property type="entry name" value="ABC_TM1"/>
    <property type="match status" value="1"/>
</dbReference>
<dbReference type="STRING" id="1423810.FD19_GL000196"/>
<keyword evidence="4 8" id="KW-0812">Transmembrane</keyword>
<dbReference type="GO" id="GO:0006865">
    <property type="term" value="P:amino acid transport"/>
    <property type="evidence" value="ECO:0007669"/>
    <property type="project" value="UniProtKB-KW"/>
</dbReference>
<comment type="subcellular location">
    <subcellularLocation>
        <location evidence="1 8">Cell membrane</location>
        <topology evidence="1 8">Multi-pass membrane protein</topology>
    </subcellularLocation>
</comment>
<dbReference type="PATRIC" id="fig|1423810.4.peg.200"/>
<dbReference type="Pfam" id="PF00528">
    <property type="entry name" value="BPD_transp_1"/>
    <property type="match status" value="1"/>
</dbReference>
<keyword evidence="11" id="KW-1185">Reference proteome</keyword>
<gene>
    <name evidence="10" type="ORF">FD19_GL000196</name>
</gene>
<dbReference type="CDD" id="cd06261">
    <property type="entry name" value="TM_PBP2"/>
    <property type="match status" value="1"/>
</dbReference>
<dbReference type="EMBL" id="AYZK01000001">
    <property type="protein sequence ID" value="KRM87918.1"/>
    <property type="molecule type" value="Genomic_DNA"/>
</dbReference>
<keyword evidence="6 8" id="KW-1133">Transmembrane helix</keyword>
<sequence>MIMEYIIGIMPALLKGTWTTLWVFVITLICALPLGLVLSPGLGSRSKNPLAVVLRWVLSAYTWIFRGTPLLLQMIFIFYGLPTIHIVFDRNSAVLVTFILNYAAYFAEIFRGGYQAIDKGQFEAATVLKMSRWQTFRYVIMGQITKIVLPSIGNETINLIKDSSLVYVIGIGDLLRAGNIAASRDVTLVPYLLVGLIYLVLTFILTIAQKRVEKRFAFYR</sequence>
<comment type="caution">
    <text evidence="10">The sequence shown here is derived from an EMBL/GenBank/DDBJ whole genome shotgun (WGS) entry which is preliminary data.</text>
</comment>
<dbReference type="GO" id="GO:0022857">
    <property type="term" value="F:transmembrane transporter activity"/>
    <property type="evidence" value="ECO:0007669"/>
    <property type="project" value="InterPro"/>
</dbReference>
<evidence type="ECO:0000256" key="8">
    <source>
        <dbReference type="RuleBase" id="RU363032"/>
    </source>
</evidence>
<comment type="similarity">
    <text evidence="8">Belongs to the binding-protein-dependent transport system permease family.</text>
</comment>
<feature type="domain" description="ABC transmembrane type-1" evidence="9">
    <location>
        <begin position="17"/>
        <end position="209"/>
    </location>
</feature>
<dbReference type="AlphaFoldDB" id="A0A0R2C847"/>
<dbReference type="InterPro" id="IPR043429">
    <property type="entry name" value="ArtM/GltK/GlnP/TcyL/YhdX-like"/>
</dbReference>
<dbReference type="FunFam" id="1.10.3720.10:FF:000006">
    <property type="entry name" value="Glutamate/aspartate ABC transporter, permease protein GltK"/>
    <property type="match status" value="1"/>
</dbReference>
<evidence type="ECO:0000256" key="3">
    <source>
        <dbReference type="ARBA" id="ARBA00022475"/>
    </source>
</evidence>
<dbReference type="GO" id="GO:0043190">
    <property type="term" value="C:ATP-binding cassette (ABC) transporter complex"/>
    <property type="evidence" value="ECO:0007669"/>
    <property type="project" value="InterPro"/>
</dbReference>
<dbReference type="InterPro" id="IPR035906">
    <property type="entry name" value="MetI-like_sf"/>
</dbReference>
<dbReference type="SUPFAM" id="SSF161098">
    <property type="entry name" value="MetI-like"/>
    <property type="match status" value="1"/>
</dbReference>
<keyword evidence="7 8" id="KW-0472">Membrane</keyword>
<evidence type="ECO:0000256" key="5">
    <source>
        <dbReference type="ARBA" id="ARBA00022970"/>
    </source>
</evidence>
<feature type="transmembrane region" description="Helical" evidence="8">
    <location>
        <begin position="93"/>
        <end position="110"/>
    </location>
</feature>
<dbReference type="InterPro" id="IPR000515">
    <property type="entry name" value="MetI-like"/>
</dbReference>
<keyword evidence="5" id="KW-0029">Amino-acid transport</keyword>
<keyword evidence="3" id="KW-1003">Cell membrane</keyword>
<accession>A0A0R2C847</accession>
<evidence type="ECO:0000256" key="7">
    <source>
        <dbReference type="ARBA" id="ARBA00023136"/>
    </source>
</evidence>
<proteinExistence type="inferred from homology"/>
<evidence type="ECO:0000256" key="6">
    <source>
        <dbReference type="ARBA" id="ARBA00022989"/>
    </source>
</evidence>